<keyword evidence="1" id="KW-0723">Serine/threonine-protein kinase</keyword>
<evidence type="ECO:0000256" key="3">
    <source>
        <dbReference type="ARBA" id="ARBA00022741"/>
    </source>
</evidence>
<evidence type="ECO:0000313" key="9">
    <source>
        <dbReference type="Proteomes" id="UP001151760"/>
    </source>
</evidence>
<evidence type="ECO:0000313" key="8">
    <source>
        <dbReference type="EMBL" id="GJT61149.1"/>
    </source>
</evidence>
<evidence type="ECO:0000256" key="2">
    <source>
        <dbReference type="ARBA" id="ARBA00022679"/>
    </source>
</evidence>
<dbReference type="Gene3D" id="1.10.510.10">
    <property type="entry name" value="Transferase(Phosphotransferase) domain 1"/>
    <property type="match status" value="1"/>
</dbReference>
<evidence type="ECO:0000256" key="5">
    <source>
        <dbReference type="ARBA" id="ARBA00022840"/>
    </source>
</evidence>
<proteinExistence type="predicted"/>
<dbReference type="PANTHER" id="PTHR43895">
    <property type="entry name" value="CALCIUM/CALMODULIN-DEPENDENT PROTEIN KINASE KINASE-RELATED"/>
    <property type="match status" value="1"/>
</dbReference>
<feature type="transmembrane region" description="Helical" evidence="6">
    <location>
        <begin position="158"/>
        <end position="177"/>
    </location>
</feature>
<dbReference type="SMART" id="SM00220">
    <property type="entry name" value="S_TKc"/>
    <property type="match status" value="1"/>
</dbReference>
<gene>
    <name evidence="8" type="ORF">Tco_1004682</name>
</gene>
<name>A0ABQ5FDL2_9ASTR</name>
<keyword evidence="6" id="KW-0812">Transmembrane</keyword>
<dbReference type="Proteomes" id="UP001151760">
    <property type="component" value="Unassembled WGS sequence"/>
</dbReference>
<evidence type="ECO:0000256" key="1">
    <source>
        <dbReference type="ARBA" id="ARBA00022527"/>
    </source>
</evidence>
<keyword evidence="6" id="KW-0472">Membrane</keyword>
<dbReference type="EMBL" id="BQNB010017262">
    <property type="protein sequence ID" value="GJT61149.1"/>
    <property type="molecule type" value="Genomic_DNA"/>
</dbReference>
<dbReference type="PROSITE" id="PS50011">
    <property type="entry name" value="PROTEIN_KINASE_DOM"/>
    <property type="match status" value="1"/>
</dbReference>
<evidence type="ECO:0000259" key="7">
    <source>
        <dbReference type="PROSITE" id="PS50011"/>
    </source>
</evidence>
<keyword evidence="5" id="KW-0067">ATP-binding</keyword>
<dbReference type="Pfam" id="PF00069">
    <property type="entry name" value="Pkinase"/>
    <property type="match status" value="1"/>
</dbReference>
<evidence type="ECO:0000256" key="4">
    <source>
        <dbReference type="ARBA" id="ARBA00022777"/>
    </source>
</evidence>
<keyword evidence="9" id="KW-1185">Reference proteome</keyword>
<keyword evidence="6" id="KW-1133">Transmembrane helix</keyword>
<reference evidence="8" key="2">
    <citation type="submission" date="2022-01" db="EMBL/GenBank/DDBJ databases">
        <authorList>
            <person name="Yamashiro T."/>
            <person name="Shiraishi A."/>
            <person name="Satake H."/>
            <person name="Nakayama K."/>
        </authorList>
    </citation>
    <scope>NUCLEOTIDE SEQUENCE</scope>
</reference>
<accession>A0ABQ5FDL2</accession>
<keyword evidence="2" id="KW-0808">Transferase</keyword>
<organism evidence="8 9">
    <name type="scientific">Tanacetum coccineum</name>
    <dbReference type="NCBI Taxonomy" id="301880"/>
    <lineage>
        <taxon>Eukaryota</taxon>
        <taxon>Viridiplantae</taxon>
        <taxon>Streptophyta</taxon>
        <taxon>Embryophyta</taxon>
        <taxon>Tracheophyta</taxon>
        <taxon>Spermatophyta</taxon>
        <taxon>Magnoliopsida</taxon>
        <taxon>eudicotyledons</taxon>
        <taxon>Gunneridae</taxon>
        <taxon>Pentapetalae</taxon>
        <taxon>asterids</taxon>
        <taxon>campanulids</taxon>
        <taxon>Asterales</taxon>
        <taxon>Asteraceae</taxon>
        <taxon>Asteroideae</taxon>
        <taxon>Anthemideae</taxon>
        <taxon>Anthemidinae</taxon>
        <taxon>Tanacetum</taxon>
    </lineage>
</organism>
<keyword evidence="4" id="KW-0418">Kinase</keyword>
<reference evidence="8" key="1">
    <citation type="journal article" date="2022" name="Int. J. Mol. Sci.">
        <title>Draft Genome of Tanacetum Coccineum: Genomic Comparison of Closely Related Tanacetum-Family Plants.</title>
        <authorList>
            <person name="Yamashiro T."/>
            <person name="Shiraishi A."/>
            <person name="Nakayama K."/>
            <person name="Satake H."/>
        </authorList>
    </citation>
    <scope>NUCLEOTIDE SEQUENCE</scope>
</reference>
<comment type="caution">
    <text evidence="8">The sequence shown here is derived from an EMBL/GenBank/DDBJ whole genome shotgun (WGS) entry which is preliminary data.</text>
</comment>
<evidence type="ECO:0000256" key="6">
    <source>
        <dbReference type="SAM" id="Phobius"/>
    </source>
</evidence>
<dbReference type="PANTHER" id="PTHR43895:SF140">
    <property type="entry name" value="CBL-INTERACTING SERINE_THREONINE-PROTEIN KINASE 12"/>
    <property type="match status" value="1"/>
</dbReference>
<feature type="domain" description="Protein kinase" evidence="7">
    <location>
        <begin position="1"/>
        <end position="190"/>
    </location>
</feature>
<dbReference type="SUPFAM" id="SSF56112">
    <property type="entry name" value="Protein kinase-like (PK-like)"/>
    <property type="match status" value="1"/>
</dbReference>
<sequence>MASIAMASSLCITKQELPSLRLDIVVSGTMRVVVSLWTSPYNNSVILRFYMLMVTMVNGIDPAMNIEELIALISNLYFQQLISAAGFCHARGVFHDDLKPKNILSDDDGDLKVFDFGLNAIFEQIRGGGLFHTFCGTLAYVAPEVLGRKGYEAAKVDIWSCGVILFVLMAGFAFVYFEDEHDAEAVKRIF</sequence>
<dbReference type="InterPro" id="IPR011009">
    <property type="entry name" value="Kinase-like_dom_sf"/>
</dbReference>
<keyword evidence="3" id="KW-0547">Nucleotide-binding</keyword>
<dbReference type="InterPro" id="IPR000719">
    <property type="entry name" value="Prot_kinase_dom"/>
</dbReference>
<protein>
    <submittedName>
        <fullName evidence="8">CBL-interacting serine/threonine-protein kinase 12-like protein</fullName>
    </submittedName>
</protein>